<keyword evidence="11 18" id="KW-0100">Branched-chain amino acid biosynthesis</keyword>
<evidence type="ECO:0000256" key="2">
    <source>
        <dbReference type="ARBA" id="ARBA00003109"/>
    </source>
</evidence>
<dbReference type="PANTHER" id="PTHR11825:SF44">
    <property type="entry name" value="BRANCHED-CHAIN-AMINO-ACID AMINOTRANSFERASE"/>
    <property type="match status" value="1"/>
</dbReference>
<dbReference type="GO" id="GO:0052655">
    <property type="term" value="F:L-valine-2-oxoglutarate transaminase activity"/>
    <property type="evidence" value="ECO:0007669"/>
    <property type="project" value="RHEA"/>
</dbReference>
<organism evidence="20 21">
    <name type="scientific">Rhizobium hainanense</name>
    <dbReference type="NCBI Taxonomy" id="52131"/>
    <lineage>
        <taxon>Bacteria</taxon>
        <taxon>Pseudomonadati</taxon>
        <taxon>Pseudomonadota</taxon>
        <taxon>Alphaproteobacteria</taxon>
        <taxon>Hyphomicrobiales</taxon>
        <taxon>Rhizobiaceae</taxon>
        <taxon>Rhizobium/Agrobacterium group</taxon>
        <taxon>Rhizobium</taxon>
    </lineage>
</organism>
<comment type="pathway">
    <text evidence="3 19">Amino-acid biosynthesis; L-isoleucine biosynthesis; L-isoleucine from 2-oxobutanoate: step 4/4.</text>
</comment>
<protein>
    <recommendedName>
        <fullName evidence="18">Branched-chain-amino-acid aminotransferase</fullName>
        <ecNumber evidence="18">2.6.1.42</ecNumber>
    </recommendedName>
</protein>
<proteinExistence type="inferred from homology"/>
<reference evidence="21" key="1">
    <citation type="submission" date="2016-08" db="EMBL/GenBank/DDBJ databases">
        <authorList>
            <person name="Varghese N."/>
            <person name="Submissions Spin"/>
        </authorList>
    </citation>
    <scope>NUCLEOTIDE SEQUENCE [LARGE SCALE GENOMIC DNA]</scope>
    <source>
        <strain evidence="21">CCBAU 57015</strain>
    </source>
</reference>
<dbReference type="PROSITE" id="PS00770">
    <property type="entry name" value="AA_TRANSFER_CLASS_4"/>
    <property type="match status" value="1"/>
</dbReference>
<dbReference type="InterPro" id="IPR005786">
    <property type="entry name" value="B_amino_transII"/>
</dbReference>
<evidence type="ECO:0000256" key="9">
    <source>
        <dbReference type="ARBA" id="ARBA00022679"/>
    </source>
</evidence>
<evidence type="ECO:0000256" key="8">
    <source>
        <dbReference type="ARBA" id="ARBA00022605"/>
    </source>
</evidence>
<name>A0A1C3U9W8_9HYPH</name>
<evidence type="ECO:0000256" key="15">
    <source>
        <dbReference type="PIRSR" id="PIRSR006468-1"/>
    </source>
</evidence>
<comment type="catalytic activity">
    <reaction evidence="12 18">
        <text>L-valine + 2-oxoglutarate = 3-methyl-2-oxobutanoate + L-glutamate</text>
        <dbReference type="Rhea" id="RHEA:24813"/>
        <dbReference type="ChEBI" id="CHEBI:11851"/>
        <dbReference type="ChEBI" id="CHEBI:16810"/>
        <dbReference type="ChEBI" id="CHEBI:29985"/>
        <dbReference type="ChEBI" id="CHEBI:57762"/>
        <dbReference type="EC" id="2.6.1.42"/>
    </reaction>
</comment>
<evidence type="ECO:0000256" key="7">
    <source>
        <dbReference type="ARBA" id="ARBA00022576"/>
    </source>
</evidence>
<comment type="function">
    <text evidence="2">Acts on leucine, isoleucine and valine.</text>
</comment>
<dbReference type="GO" id="GO:0009097">
    <property type="term" value="P:isoleucine biosynthetic process"/>
    <property type="evidence" value="ECO:0007669"/>
    <property type="project" value="UniProtKB-UniPathway"/>
</dbReference>
<keyword evidence="8 18" id="KW-0028">Amino-acid biosynthesis</keyword>
<dbReference type="Proteomes" id="UP000186228">
    <property type="component" value="Unassembled WGS sequence"/>
</dbReference>
<keyword evidence="9 18" id="KW-0808">Transferase</keyword>
<dbReference type="UniPathway" id="UPA00047">
    <property type="reaction ID" value="UER00058"/>
</dbReference>
<evidence type="ECO:0000256" key="13">
    <source>
        <dbReference type="ARBA" id="ARBA00048798"/>
    </source>
</evidence>
<comment type="similarity">
    <text evidence="6 16">Belongs to the class-IV pyridoxal-phosphate-dependent aminotransferase family.</text>
</comment>
<evidence type="ECO:0000256" key="19">
    <source>
        <dbReference type="RuleBase" id="RU004519"/>
    </source>
</evidence>
<evidence type="ECO:0000256" key="14">
    <source>
        <dbReference type="ARBA" id="ARBA00049229"/>
    </source>
</evidence>
<dbReference type="OrthoDB" id="9804984at2"/>
<evidence type="ECO:0000313" key="20">
    <source>
        <dbReference type="EMBL" id="SCB12137.1"/>
    </source>
</evidence>
<evidence type="ECO:0000256" key="12">
    <source>
        <dbReference type="ARBA" id="ARBA00048212"/>
    </source>
</evidence>
<dbReference type="PIRSF" id="PIRSF006468">
    <property type="entry name" value="BCAT1"/>
    <property type="match status" value="1"/>
</dbReference>
<evidence type="ECO:0000313" key="21">
    <source>
        <dbReference type="Proteomes" id="UP000186228"/>
    </source>
</evidence>
<evidence type="ECO:0000256" key="4">
    <source>
        <dbReference type="ARBA" id="ARBA00004931"/>
    </source>
</evidence>
<dbReference type="EMBL" id="FMAC01000001">
    <property type="protein sequence ID" value="SCB12137.1"/>
    <property type="molecule type" value="Genomic_DNA"/>
</dbReference>
<dbReference type="GO" id="GO:0052656">
    <property type="term" value="F:L-isoleucine-2-oxoglutarate transaminase activity"/>
    <property type="evidence" value="ECO:0007669"/>
    <property type="project" value="RHEA"/>
</dbReference>
<dbReference type="NCBIfam" id="NF009897">
    <property type="entry name" value="PRK13357.1"/>
    <property type="match status" value="1"/>
</dbReference>
<dbReference type="GO" id="GO:0009099">
    <property type="term" value="P:L-valine biosynthetic process"/>
    <property type="evidence" value="ECO:0007669"/>
    <property type="project" value="UniProtKB-UniPathway"/>
</dbReference>
<keyword evidence="21" id="KW-1185">Reference proteome</keyword>
<evidence type="ECO:0000256" key="1">
    <source>
        <dbReference type="ARBA" id="ARBA00001933"/>
    </source>
</evidence>
<comment type="pathway">
    <text evidence="5 19">Amino-acid biosynthesis; L-leucine biosynthesis; L-leucine from 3-methyl-2-oxobutanoate: step 4/4.</text>
</comment>
<dbReference type="InterPro" id="IPR018300">
    <property type="entry name" value="Aminotrans_IV_CS"/>
</dbReference>
<dbReference type="STRING" id="52131.GA0061100_1011048"/>
<evidence type="ECO:0000256" key="11">
    <source>
        <dbReference type="ARBA" id="ARBA00023304"/>
    </source>
</evidence>
<dbReference type="PANTHER" id="PTHR11825">
    <property type="entry name" value="SUBGROUP IIII AMINOTRANSFERASE"/>
    <property type="match status" value="1"/>
</dbReference>
<dbReference type="Gene3D" id="3.30.470.10">
    <property type="match status" value="1"/>
</dbReference>
<keyword evidence="10 17" id="KW-0663">Pyridoxal phosphate</keyword>
<evidence type="ECO:0000256" key="16">
    <source>
        <dbReference type="RuleBase" id="RU004106"/>
    </source>
</evidence>
<dbReference type="SUPFAM" id="SSF56752">
    <property type="entry name" value="D-aminoacid aminotransferase-like PLP-dependent enzymes"/>
    <property type="match status" value="1"/>
</dbReference>
<feature type="modified residue" description="N6-(pyridoxal phosphate)lysine" evidence="15">
    <location>
        <position position="204"/>
    </location>
</feature>
<dbReference type="UniPathway" id="UPA00048">
    <property type="reaction ID" value="UER00073"/>
</dbReference>
<dbReference type="InterPro" id="IPR036038">
    <property type="entry name" value="Aminotransferase-like"/>
</dbReference>
<dbReference type="Pfam" id="PF01063">
    <property type="entry name" value="Aminotran_4"/>
    <property type="match status" value="1"/>
</dbReference>
<accession>A0A1C3U9W8</accession>
<evidence type="ECO:0000256" key="6">
    <source>
        <dbReference type="ARBA" id="ARBA00009320"/>
    </source>
</evidence>
<dbReference type="InterPro" id="IPR001544">
    <property type="entry name" value="Aminotrans_IV"/>
</dbReference>
<evidence type="ECO:0000256" key="10">
    <source>
        <dbReference type="ARBA" id="ARBA00022898"/>
    </source>
</evidence>
<dbReference type="RefSeq" id="WP_075851604.1">
    <property type="nucleotide sequence ID" value="NZ_FMAC01000001.1"/>
</dbReference>
<gene>
    <name evidence="20" type="ORF">GA0061100_1011048</name>
</gene>
<dbReference type="GO" id="GO:0052654">
    <property type="term" value="F:L-leucine-2-oxoglutarate transaminase activity"/>
    <property type="evidence" value="ECO:0007669"/>
    <property type="project" value="RHEA"/>
</dbReference>
<comment type="catalytic activity">
    <reaction evidence="14 18">
        <text>L-leucine + 2-oxoglutarate = 4-methyl-2-oxopentanoate + L-glutamate</text>
        <dbReference type="Rhea" id="RHEA:18321"/>
        <dbReference type="ChEBI" id="CHEBI:16810"/>
        <dbReference type="ChEBI" id="CHEBI:17865"/>
        <dbReference type="ChEBI" id="CHEBI:29985"/>
        <dbReference type="ChEBI" id="CHEBI:57427"/>
        <dbReference type="EC" id="2.6.1.42"/>
    </reaction>
</comment>
<dbReference type="InterPro" id="IPR033939">
    <property type="entry name" value="BCAT_family"/>
</dbReference>
<evidence type="ECO:0000256" key="5">
    <source>
        <dbReference type="ARBA" id="ARBA00005072"/>
    </source>
</evidence>
<evidence type="ECO:0000256" key="18">
    <source>
        <dbReference type="RuleBase" id="RU004517"/>
    </source>
</evidence>
<dbReference type="InterPro" id="IPR043132">
    <property type="entry name" value="BCAT-like_C"/>
</dbReference>
<dbReference type="UniPathway" id="UPA00049">
    <property type="reaction ID" value="UER00062"/>
</dbReference>
<evidence type="ECO:0000256" key="17">
    <source>
        <dbReference type="RuleBase" id="RU004516"/>
    </source>
</evidence>
<dbReference type="NCBIfam" id="TIGR01123">
    <property type="entry name" value="ilvE_II"/>
    <property type="match status" value="1"/>
</dbReference>
<dbReference type="AlphaFoldDB" id="A0A1C3U9W8"/>
<dbReference type="GO" id="GO:0009098">
    <property type="term" value="P:L-leucine biosynthetic process"/>
    <property type="evidence" value="ECO:0007669"/>
    <property type="project" value="UniProtKB-UniPathway"/>
</dbReference>
<dbReference type="InterPro" id="IPR043131">
    <property type="entry name" value="BCAT-like_N"/>
</dbReference>
<dbReference type="EC" id="2.6.1.42" evidence="18"/>
<dbReference type="Gene3D" id="3.20.10.10">
    <property type="entry name" value="D-amino Acid Aminotransferase, subunit A, domain 2"/>
    <property type="match status" value="1"/>
</dbReference>
<comment type="catalytic activity">
    <reaction evidence="13 18">
        <text>L-isoleucine + 2-oxoglutarate = (S)-3-methyl-2-oxopentanoate + L-glutamate</text>
        <dbReference type="Rhea" id="RHEA:24801"/>
        <dbReference type="ChEBI" id="CHEBI:16810"/>
        <dbReference type="ChEBI" id="CHEBI:29985"/>
        <dbReference type="ChEBI" id="CHEBI:35146"/>
        <dbReference type="ChEBI" id="CHEBI:58045"/>
        <dbReference type="EC" id="2.6.1.42"/>
    </reaction>
</comment>
<evidence type="ECO:0000256" key="3">
    <source>
        <dbReference type="ARBA" id="ARBA00004824"/>
    </source>
</evidence>
<comment type="pathway">
    <text evidence="4 19">Amino-acid biosynthesis; L-valine biosynthesis; L-valine from pyruvate: step 4/4.</text>
</comment>
<comment type="cofactor">
    <cofactor evidence="1 17">
        <name>pyridoxal 5'-phosphate</name>
        <dbReference type="ChEBI" id="CHEBI:597326"/>
    </cofactor>
</comment>
<keyword evidence="7 18" id="KW-0032">Aminotransferase</keyword>
<sequence>MSNSETLTFDIQKNPNPATASEREALLQNPGFGRIFTDHMVTIRYSQDRGWHSPKIEPRKALALDPATVVLHYAQEIFEGMKAYHLPDGGAALFRPSANARRFHNSAERLAMPTLPENMFVESVRELVKIDREWIPTAEGSSLYLRPFMIGTEVALGTRPATDYVFCVIASPVASFFKGGGSAVTLWLSENYTRAAPGGTGAAKCGGNYAASLSALAEGQREGCDQVVFLDAVEKRWIEELGGMNIFFVFKDGSLQTPPLTGTILPGITRDSLIKLGRDMGLTVREEPYSIEQWQADAESGRLSEAFACGTAAVVTPIGKLKGHKHGFTIGDGEAGPTTLRLKAALTDIQFGRAPDKNEWLDRLF</sequence>
<dbReference type="CDD" id="cd01557">
    <property type="entry name" value="BCAT_beta_family"/>
    <property type="match status" value="1"/>
</dbReference>